<evidence type="ECO:0000313" key="3">
    <source>
        <dbReference type="Proteomes" id="UP001200470"/>
    </source>
</evidence>
<dbReference type="NCBIfam" id="TIGR01764">
    <property type="entry name" value="excise"/>
    <property type="match status" value="1"/>
</dbReference>
<feature type="domain" description="Helix-turn-helix" evidence="1">
    <location>
        <begin position="38"/>
        <end position="86"/>
    </location>
</feature>
<protein>
    <submittedName>
        <fullName evidence="2">Helix-turn-helix domain-containing protein</fullName>
    </submittedName>
</protein>
<reference evidence="2 3" key="1">
    <citation type="submission" date="2020-12" db="EMBL/GenBank/DDBJ databases">
        <title>Whole genome sequences of gut porcine anaerobes.</title>
        <authorList>
            <person name="Kubasova T."/>
            <person name="Jahodarova E."/>
            <person name="Rychlik I."/>
        </authorList>
    </citation>
    <scope>NUCLEOTIDE SEQUENCE [LARGE SCALE GENOMIC DNA]</scope>
    <source>
        <strain evidence="2 3">An925</strain>
    </source>
</reference>
<dbReference type="InterPro" id="IPR009061">
    <property type="entry name" value="DNA-bd_dom_put_sf"/>
</dbReference>
<proteinExistence type="predicted"/>
<dbReference type="InterPro" id="IPR041657">
    <property type="entry name" value="HTH_17"/>
</dbReference>
<organism evidence="2 3">
    <name type="scientific">Xylanibacter brevis</name>
    <dbReference type="NCBI Taxonomy" id="83231"/>
    <lineage>
        <taxon>Bacteria</taxon>
        <taxon>Pseudomonadati</taxon>
        <taxon>Bacteroidota</taxon>
        <taxon>Bacteroidia</taxon>
        <taxon>Bacteroidales</taxon>
        <taxon>Prevotellaceae</taxon>
        <taxon>Xylanibacter</taxon>
    </lineage>
</organism>
<dbReference type="Pfam" id="PF12728">
    <property type="entry name" value="HTH_17"/>
    <property type="match status" value="1"/>
</dbReference>
<accession>A0ABS9CGV1</accession>
<dbReference type="Gene3D" id="1.10.1660.10">
    <property type="match status" value="1"/>
</dbReference>
<dbReference type="EMBL" id="JADYTN010000005">
    <property type="protein sequence ID" value="MCF2563166.1"/>
    <property type="molecule type" value="Genomic_DNA"/>
</dbReference>
<evidence type="ECO:0000313" key="2">
    <source>
        <dbReference type="EMBL" id="MCF2563166.1"/>
    </source>
</evidence>
<dbReference type="InterPro" id="IPR010093">
    <property type="entry name" value="SinI_DNA-bd"/>
</dbReference>
<name>A0ABS9CGV1_9BACT</name>
<keyword evidence="3" id="KW-1185">Reference proteome</keyword>
<sequence length="93" mass="10837">MPHNVGVKNALENMKEVLALYKKVIGNYRPLLDGERYITDKEVAQILKVSRRTLQEYRNDGVLPYILLGGKVLYRESDLERVLESCYHPAFKR</sequence>
<dbReference type="SUPFAM" id="SSF46955">
    <property type="entry name" value="Putative DNA-binding domain"/>
    <property type="match status" value="1"/>
</dbReference>
<gene>
    <name evidence="2" type="ORF">I6E12_03450</name>
</gene>
<dbReference type="PANTHER" id="PTHR34585">
    <property type="match status" value="1"/>
</dbReference>
<dbReference type="PANTHER" id="PTHR34585:SF22">
    <property type="entry name" value="HELIX-TURN-HELIX DOMAIN-CONTAINING PROTEIN"/>
    <property type="match status" value="1"/>
</dbReference>
<evidence type="ECO:0000259" key="1">
    <source>
        <dbReference type="Pfam" id="PF12728"/>
    </source>
</evidence>
<comment type="caution">
    <text evidence="2">The sequence shown here is derived from an EMBL/GenBank/DDBJ whole genome shotgun (WGS) entry which is preliminary data.</text>
</comment>
<dbReference type="Proteomes" id="UP001200470">
    <property type="component" value="Unassembled WGS sequence"/>
</dbReference>